<dbReference type="OrthoDB" id="116832at2"/>
<organism evidence="2 3">
    <name type="scientific">Pedobacter ginsenosidimutans</name>
    <dbReference type="NCBI Taxonomy" id="687842"/>
    <lineage>
        <taxon>Bacteria</taxon>
        <taxon>Pseudomonadati</taxon>
        <taxon>Bacteroidota</taxon>
        <taxon>Sphingobacteriia</taxon>
        <taxon>Sphingobacteriales</taxon>
        <taxon>Sphingobacteriaceae</taxon>
        <taxon>Pedobacter</taxon>
    </lineage>
</organism>
<dbReference type="InterPro" id="IPR036761">
    <property type="entry name" value="TTHA0802/YceI-like_sf"/>
</dbReference>
<evidence type="ECO:0000259" key="1">
    <source>
        <dbReference type="Pfam" id="PF04264"/>
    </source>
</evidence>
<sequence length="180" mass="20198">MQKLLFTLIALLLCTGIKAQIWVSKNVTSSFFSSTPVEDIDALSKTGASALNIKTNDIIFKINNTSFQFKKKLMQEHFNENYIESDKYPTSDFKGKIIEQIDFSKPGTYPITVKGNLQIHGVTKEYQVKGSLVITADEVKATSAFNVKLADHDIKIPTIVFKQIAETIQVKMTATYQPKK</sequence>
<name>A0A0T5VSW4_9SPHI</name>
<feature type="domain" description="Lipid/polyisoprenoid-binding YceI-like" evidence="1">
    <location>
        <begin position="52"/>
        <end position="174"/>
    </location>
</feature>
<dbReference type="SUPFAM" id="SSF101874">
    <property type="entry name" value="YceI-like"/>
    <property type="match status" value="1"/>
</dbReference>
<accession>A0A0T5VSW4</accession>
<gene>
    <name evidence="2" type="ORF">ASU31_07365</name>
</gene>
<dbReference type="EMBL" id="LMZQ01000004">
    <property type="protein sequence ID" value="KRT16628.1"/>
    <property type="molecule type" value="Genomic_DNA"/>
</dbReference>
<comment type="caution">
    <text evidence="2">The sequence shown here is derived from an EMBL/GenBank/DDBJ whole genome shotgun (WGS) entry which is preliminary data.</text>
</comment>
<evidence type="ECO:0000313" key="3">
    <source>
        <dbReference type="Proteomes" id="UP000051950"/>
    </source>
</evidence>
<evidence type="ECO:0000313" key="2">
    <source>
        <dbReference type="EMBL" id="KRT16628.1"/>
    </source>
</evidence>
<dbReference type="STRING" id="687842.ASU31_07365"/>
<reference evidence="2 3" key="1">
    <citation type="submission" date="2015-11" db="EMBL/GenBank/DDBJ databases">
        <title>Sequence of Pedobacter ginsenosidimutans.</title>
        <authorList>
            <person name="Carson E."/>
            <person name="Keyser V."/>
            <person name="Newman J."/>
            <person name="Miller J."/>
        </authorList>
    </citation>
    <scope>NUCLEOTIDE SEQUENCE [LARGE SCALE GENOMIC DNA]</scope>
    <source>
        <strain evidence="2 3">KACC 14530</strain>
    </source>
</reference>
<dbReference type="Gene3D" id="2.40.128.110">
    <property type="entry name" value="Lipid/polyisoprenoid-binding, YceI-like"/>
    <property type="match status" value="1"/>
</dbReference>
<dbReference type="InterPro" id="IPR007372">
    <property type="entry name" value="Lipid/polyisoprenoid-bd_YceI"/>
</dbReference>
<keyword evidence="3" id="KW-1185">Reference proteome</keyword>
<proteinExistence type="predicted"/>
<protein>
    <recommendedName>
        <fullName evidence="1">Lipid/polyisoprenoid-binding YceI-like domain-containing protein</fullName>
    </recommendedName>
</protein>
<dbReference type="PANTHER" id="PTHR34406:SF1">
    <property type="entry name" value="PROTEIN YCEI"/>
    <property type="match status" value="1"/>
</dbReference>
<dbReference type="PANTHER" id="PTHR34406">
    <property type="entry name" value="PROTEIN YCEI"/>
    <property type="match status" value="1"/>
</dbReference>
<dbReference type="AlphaFoldDB" id="A0A0T5VSW4"/>
<dbReference type="Pfam" id="PF04264">
    <property type="entry name" value="YceI"/>
    <property type="match status" value="1"/>
</dbReference>
<dbReference type="Proteomes" id="UP000051950">
    <property type="component" value="Unassembled WGS sequence"/>
</dbReference>
<dbReference type="RefSeq" id="WP_057931733.1">
    <property type="nucleotide sequence ID" value="NZ_LMZQ01000004.1"/>
</dbReference>